<dbReference type="GO" id="GO:0003779">
    <property type="term" value="F:actin binding"/>
    <property type="evidence" value="ECO:0007669"/>
    <property type="project" value="UniProtKB-KW"/>
</dbReference>
<evidence type="ECO:0000313" key="4">
    <source>
        <dbReference type="EMBL" id="KAG8587110.1"/>
    </source>
</evidence>
<evidence type="ECO:0000259" key="3">
    <source>
        <dbReference type="PROSITE" id="PS50021"/>
    </source>
</evidence>
<sequence>MSGGLCDEREDVQRKTFTKWINAQFAKFGKHPVEDLFSELQDGRRLLDLLEGLTGQKLVKEKGSTRVHALNNVNKALQVLQKNKVDLVNIGSADIVDGNHKLTLGLIWSIILHWQVKDVMKGIMADLQQTNTEKILLSWVRQSTRNYPQVNVINFTSSWSDGLAFNALIHSHRPDLFEWNNVLSQQSAVHRLDHAFNTAQQHLGIANLLDPDDIATAHPDKKSILMYVTSLFQVLPQKVSIESLRELDTLPRQIIHPEEQFRHFDQRHFSQQVWKVFLVFITGITYSKKMLVA</sequence>
<dbReference type="SMART" id="SM00033">
    <property type="entry name" value="CH"/>
    <property type="match status" value="2"/>
</dbReference>
<dbReference type="CDD" id="cd21231">
    <property type="entry name" value="CH_DMD_rpt1"/>
    <property type="match status" value="1"/>
</dbReference>
<protein>
    <recommendedName>
        <fullName evidence="3">Calponin-homology (CH) domain-containing protein</fullName>
    </recommendedName>
</protein>
<keyword evidence="2" id="KW-0009">Actin-binding</keyword>
<gene>
    <name evidence="4" type="ORF">GDO81_005573</name>
</gene>
<dbReference type="PROSITE" id="PS00020">
    <property type="entry name" value="ACTININ_2"/>
    <property type="match status" value="1"/>
</dbReference>
<proteinExistence type="predicted"/>
<dbReference type="AlphaFoldDB" id="A0AAV7CPY5"/>
<dbReference type="InterPro" id="IPR001715">
    <property type="entry name" value="CH_dom"/>
</dbReference>
<comment type="caution">
    <text evidence="4">The sequence shown here is derived from an EMBL/GenBank/DDBJ whole genome shotgun (WGS) entry which is preliminary data.</text>
</comment>
<name>A0AAV7CPY5_ENGPU</name>
<dbReference type="Proteomes" id="UP000824782">
    <property type="component" value="Unassembled WGS sequence"/>
</dbReference>
<keyword evidence="5" id="KW-1185">Reference proteome</keyword>
<feature type="domain" description="Calponin-homology (CH)" evidence="3">
    <location>
        <begin position="11"/>
        <end position="115"/>
    </location>
</feature>
<dbReference type="PROSITE" id="PS00019">
    <property type="entry name" value="ACTININ_1"/>
    <property type="match status" value="1"/>
</dbReference>
<evidence type="ECO:0000256" key="1">
    <source>
        <dbReference type="ARBA" id="ARBA00022737"/>
    </source>
</evidence>
<dbReference type="SUPFAM" id="SSF47576">
    <property type="entry name" value="Calponin-homology domain, CH-domain"/>
    <property type="match status" value="1"/>
</dbReference>
<dbReference type="PROSITE" id="PS50021">
    <property type="entry name" value="CH"/>
    <property type="match status" value="2"/>
</dbReference>
<dbReference type="InterPro" id="IPR036872">
    <property type="entry name" value="CH_dom_sf"/>
</dbReference>
<dbReference type="CDD" id="cd21233">
    <property type="entry name" value="CH_DMD_rpt2"/>
    <property type="match status" value="1"/>
</dbReference>
<dbReference type="EMBL" id="WNYA01000002">
    <property type="protein sequence ID" value="KAG8587110.1"/>
    <property type="molecule type" value="Genomic_DNA"/>
</dbReference>
<keyword evidence="1" id="KW-0677">Repeat</keyword>
<feature type="domain" description="Calponin-homology (CH)" evidence="3">
    <location>
        <begin position="130"/>
        <end position="236"/>
    </location>
</feature>
<dbReference type="InterPro" id="IPR001589">
    <property type="entry name" value="Actinin_actin-bd_CS"/>
</dbReference>
<evidence type="ECO:0000313" key="5">
    <source>
        <dbReference type="Proteomes" id="UP000824782"/>
    </source>
</evidence>
<dbReference type="FunFam" id="1.10.418.10:FF:000032">
    <property type="entry name" value="utrophin isoform X1"/>
    <property type="match status" value="1"/>
</dbReference>
<dbReference type="Pfam" id="PF00307">
    <property type="entry name" value="CH"/>
    <property type="match status" value="2"/>
</dbReference>
<accession>A0AAV7CPY5</accession>
<dbReference type="FunFam" id="1.10.418.10:FF:000044">
    <property type="entry name" value="utrophin isoform X2"/>
    <property type="match status" value="1"/>
</dbReference>
<organism evidence="4 5">
    <name type="scientific">Engystomops pustulosus</name>
    <name type="common">Tungara frog</name>
    <name type="synonym">Physalaemus pustulosus</name>
    <dbReference type="NCBI Taxonomy" id="76066"/>
    <lineage>
        <taxon>Eukaryota</taxon>
        <taxon>Metazoa</taxon>
        <taxon>Chordata</taxon>
        <taxon>Craniata</taxon>
        <taxon>Vertebrata</taxon>
        <taxon>Euteleostomi</taxon>
        <taxon>Amphibia</taxon>
        <taxon>Batrachia</taxon>
        <taxon>Anura</taxon>
        <taxon>Neobatrachia</taxon>
        <taxon>Hyloidea</taxon>
        <taxon>Leptodactylidae</taxon>
        <taxon>Leiuperinae</taxon>
        <taxon>Engystomops</taxon>
    </lineage>
</organism>
<dbReference type="Gene3D" id="1.10.418.10">
    <property type="entry name" value="Calponin-like domain"/>
    <property type="match status" value="2"/>
</dbReference>
<dbReference type="PANTHER" id="PTHR11915">
    <property type="entry name" value="SPECTRIN/FILAMIN RELATED CYTOSKELETAL PROTEIN"/>
    <property type="match status" value="1"/>
</dbReference>
<reference evidence="4" key="1">
    <citation type="thesis" date="2020" institute="ProQuest LLC" country="789 East Eisenhower Parkway, Ann Arbor, MI, USA">
        <title>Comparative Genomics and Chromosome Evolution.</title>
        <authorList>
            <person name="Mudd A.B."/>
        </authorList>
    </citation>
    <scope>NUCLEOTIDE SEQUENCE</scope>
    <source>
        <strain evidence="4">237g6f4</strain>
        <tissue evidence="4">Blood</tissue>
    </source>
</reference>
<evidence type="ECO:0000256" key="2">
    <source>
        <dbReference type="ARBA" id="ARBA00023203"/>
    </source>
</evidence>